<keyword evidence="5" id="KW-1185">Reference proteome</keyword>
<name>A0AA88WSA1_9ASTE</name>
<organism evidence="4 5">
    <name type="scientific">Escallonia herrerae</name>
    <dbReference type="NCBI Taxonomy" id="1293975"/>
    <lineage>
        <taxon>Eukaryota</taxon>
        <taxon>Viridiplantae</taxon>
        <taxon>Streptophyta</taxon>
        <taxon>Embryophyta</taxon>
        <taxon>Tracheophyta</taxon>
        <taxon>Spermatophyta</taxon>
        <taxon>Magnoliopsida</taxon>
        <taxon>eudicotyledons</taxon>
        <taxon>Gunneridae</taxon>
        <taxon>Pentapetalae</taxon>
        <taxon>asterids</taxon>
        <taxon>campanulids</taxon>
        <taxon>Escalloniales</taxon>
        <taxon>Escalloniaceae</taxon>
        <taxon>Escallonia</taxon>
    </lineage>
</organism>
<evidence type="ECO:0008006" key="6">
    <source>
        <dbReference type="Google" id="ProtNLM"/>
    </source>
</evidence>
<evidence type="ECO:0000313" key="4">
    <source>
        <dbReference type="EMBL" id="KAK3032982.1"/>
    </source>
</evidence>
<dbReference type="GO" id="GO:0008168">
    <property type="term" value="F:methyltransferase activity"/>
    <property type="evidence" value="ECO:0007669"/>
    <property type="project" value="UniProtKB-KW"/>
</dbReference>
<dbReference type="Proteomes" id="UP001188597">
    <property type="component" value="Unassembled WGS sequence"/>
</dbReference>
<proteinExistence type="inferred from homology"/>
<dbReference type="AlphaFoldDB" id="A0AA88WSA1"/>
<dbReference type="Gene3D" id="3.40.50.150">
    <property type="entry name" value="Vaccinia Virus protein VP39"/>
    <property type="match status" value="1"/>
</dbReference>
<comment type="similarity">
    <text evidence="1">Belongs to the methyltransferase superfamily.</text>
</comment>
<dbReference type="InterPro" id="IPR051419">
    <property type="entry name" value="Lys/N-term_MeTrsfase_sf"/>
</dbReference>
<dbReference type="GO" id="GO:0032259">
    <property type="term" value="P:methylation"/>
    <property type="evidence" value="ECO:0007669"/>
    <property type="project" value="UniProtKB-KW"/>
</dbReference>
<comment type="caution">
    <text evidence="4">The sequence shown here is derived from an EMBL/GenBank/DDBJ whole genome shotgun (WGS) entry which is preliminary data.</text>
</comment>
<dbReference type="PANTHER" id="PTHR12176">
    <property type="entry name" value="SAM-DEPENDENT METHYLTRANSFERASE SUPERFAMILY PROTEIN"/>
    <property type="match status" value="1"/>
</dbReference>
<keyword evidence="2" id="KW-0489">Methyltransferase</keyword>
<evidence type="ECO:0000256" key="3">
    <source>
        <dbReference type="ARBA" id="ARBA00022679"/>
    </source>
</evidence>
<evidence type="ECO:0000256" key="1">
    <source>
        <dbReference type="ARBA" id="ARBA00008361"/>
    </source>
</evidence>
<reference evidence="4" key="1">
    <citation type="submission" date="2022-12" db="EMBL/GenBank/DDBJ databases">
        <title>Draft genome assemblies for two species of Escallonia (Escalloniales).</title>
        <authorList>
            <person name="Chanderbali A."/>
            <person name="Dervinis C."/>
            <person name="Anghel I."/>
            <person name="Soltis D."/>
            <person name="Soltis P."/>
            <person name="Zapata F."/>
        </authorList>
    </citation>
    <scope>NUCLEOTIDE SEQUENCE</scope>
    <source>
        <strain evidence="4">UCBG64.0493</strain>
        <tissue evidence="4">Leaf</tissue>
    </source>
</reference>
<evidence type="ECO:0000313" key="5">
    <source>
        <dbReference type="Proteomes" id="UP001188597"/>
    </source>
</evidence>
<evidence type="ECO:0000256" key="2">
    <source>
        <dbReference type="ARBA" id="ARBA00022603"/>
    </source>
</evidence>
<dbReference type="EMBL" id="JAVXUP010000248">
    <property type="protein sequence ID" value="KAK3032982.1"/>
    <property type="molecule type" value="Genomic_DNA"/>
</dbReference>
<protein>
    <recommendedName>
        <fullName evidence="6">Spermidine synthase</fullName>
    </recommendedName>
</protein>
<dbReference type="SUPFAM" id="SSF53335">
    <property type="entry name" value="S-adenosyl-L-methionine-dependent methyltransferases"/>
    <property type="match status" value="1"/>
</dbReference>
<sequence length="343" mass="37142">MILLPSLLAPIPLCPPCVSGCKTKTIKLSSSNYSSFGWEKAKYVHGVAVNSAQEGHNAEPEFQVLAAVRSAYNDIVIVDTPESRMLLLDSTHNVHSIFNKGEKWTGSYWDDFASLPAIVPKGPIAIFGLGGGTAAHLMLGVWPSLQLEGWEIDHILIDKAREFLGLADLEKQTSGGGILNVHVGDALSPLTTVPGGYAGIVIDLFSEGKVLPQLQEAEIWLELNNKLMPNGRLMVNCGGGTSDGSFSPGISSTDSSWEQNSTIKAMCEAFSRQVGTSFIQFFSLQRALILCQTSRLNWKKLPKAEGENYLAITGPLPDLTSWSAALPDRLSSSVRQWQSCRPL</sequence>
<dbReference type="InterPro" id="IPR029063">
    <property type="entry name" value="SAM-dependent_MTases_sf"/>
</dbReference>
<gene>
    <name evidence="4" type="ORF">RJ639_035810</name>
</gene>
<keyword evidence="3" id="KW-0808">Transferase</keyword>
<accession>A0AA88WSA1</accession>
<dbReference type="PANTHER" id="PTHR12176:SF76">
    <property type="entry name" value="S-ADENOSYL-L-METHIONINE-DEPENDENT METHYLTRANSFERASES SUPERFAMILY PROTEIN"/>
    <property type="match status" value="1"/>
</dbReference>